<dbReference type="InterPro" id="IPR028082">
    <property type="entry name" value="Peripla_BP_I"/>
</dbReference>
<dbReference type="GO" id="GO:0030288">
    <property type="term" value="C:outer membrane-bounded periplasmic space"/>
    <property type="evidence" value="ECO:0007669"/>
    <property type="project" value="TreeGrafter"/>
</dbReference>
<dbReference type="Proteomes" id="UP000321798">
    <property type="component" value="Unassembled WGS sequence"/>
</dbReference>
<dbReference type="SUPFAM" id="SSF53822">
    <property type="entry name" value="Periplasmic binding protein-like I"/>
    <property type="match status" value="1"/>
</dbReference>
<dbReference type="GO" id="GO:0030246">
    <property type="term" value="F:carbohydrate binding"/>
    <property type="evidence" value="ECO:0007669"/>
    <property type="project" value="TreeGrafter"/>
</dbReference>
<dbReference type="EMBL" id="BKAL01000001">
    <property type="protein sequence ID" value="GEP67598.1"/>
    <property type="molecule type" value="Genomic_DNA"/>
</dbReference>
<feature type="domain" description="Periplasmic binding protein" evidence="4">
    <location>
        <begin position="43"/>
        <end position="329"/>
    </location>
</feature>
<protein>
    <submittedName>
        <fullName evidence="5">Sugar ABC transporter substrate-binding protein</fullName>
    </submittedName>
</protein>
<dbReference type="PANTHER" id="PTHR30036:SF1">
    <property type="entry name" value="D-XYLOSE-BINDING PERIPLASMIC PROTEIN"/>
    <property type="match status" value="1"/>
</dbReference>
<organism evidence="5 6">
    <name type="scientific">Cellulomonas soli</name>
    <dbReference type="NCBI Taxonomy" id="931535"/>
    <lineage>
        <taxon>Bacteria</taxon>
        <taxon>Bacillati</taxon>
        <taxon>Actinomycetota</taxon>
        <taxon>Actinomycetes</taxon>
        <taxon>Micrococcales</taxon>
        <taxon>Cellulomonadaceae</taxon>
        <taxon>Cellulomonas</taxon>
    </lineage>
</organism>
<dbReference type="NCBIfam" id="NF040907">
    <property type="entry name" value="ChvE"/>
    <property type="match status" value="1"/>
</dbReference>
<evidence type="ECO:0000313" key="6">
    <source>
        <dbReference type="Proteomes" id="UP000321798"/>
    </source>
</evidence>
<comment type="caution">
    <text evidence="5">The sequence shown here is derived from an EMBL/GenBank/DDBJ whole genome shotgun (WGS) entry which is preliminary data.</text>
</comment>
<evidence type="ECO:0000256" key="3">
    <source>
        <dbReference type="SAM" id="SignalP"/>
    </source>
</evidence>
<dbReference type="PANTHER" id="PTHR30036">
    <property type="entry name" value="D-XYLOSE-BINDING PERIPLASMIC PROTEIN"/>
    <property type="match status" value="1"/>
</dbReference>
<dbReference type="InterPro" id="IPR025997">
    <property type="entry name" value="SBP_2_dom"/>
</dbReference>
<feature type="signal peptide" evidence="3">
    <location>
        <begin position="1"/>
        <end position="19"/>
    </location>
</feature>
<evidence type="ECO:0000256" key="2">
    <source>
        <dbReference type="ARBA" id="ARBA00022729"/>
    </source>
</evidence>
<evidence type="ECO:0000259" key="4">
    <source>
        <dbReference type="Pfam" id="PF13407"/>
    </source>
</evidence>
<dbReference type="InterPro" id="IPR049784">
    <property type="entry name" value="ChvE-like"/>
</dbReference>
<sequence>MRRISFAAMGMIVAFGLAACSGGGAGSDETTGSGSGDAGDTLVGVAMPTETSERWIADGKAVKEGLEKAGYQVDLQYAADDIPTQQQQIDQMITKGADLLIVASIDGTALANQLQAAADAGIPVIAYDRLIRDTENVDFYVTFDNYNVGVQQATSLLVGLGIKNADGSDGTATGPFNVELFAGSLDDNNAHFFFKGAMDTLQPYIDNGTLVVKSGQTEIEQVATLRWLQETAQKRMEDLLTSTYNDGSKVNAVLSPYDGISRGIITALQNAGYGPGLDAGLPVVTGQDAEIASVKLINDGVQFSTIFKDTRKLAEQSVVAASSFLAGEEPEANDTESYDNGVKVVPSYLLTSDIVYADNIQSLLIDSGYWTEEQVASGQA</sequence>
<dbReference type="AlphaFoldDB" id="A0A512P8R8"/>
<dbReference type="CDD" id="cd19994">
    <property type="entry name" value="PBP1_ChvE"/>
    <property type="match status" value="1"/>
</dbReference>
<dbReference type="Pfam" id="PF13407">
    <property type="entry name" value="Peripla_BP_4"/>
    <property type="match status" value="1"/>
</dbReference>
<evidence type="ECO:0000256" key="1">
    <source>
        <dbReference type="ARBA" id="ARBA00004196"/>
    </source>
</evidence>
<dbReference type="RefSeq" id="WP_371863645.1">
    <property type="nucleotide sequence ID" value="NZ_BAABBJ010000005.1"/>
</dbReference>
<evidence type="ECO:0000313" key="5">
    <source>
        <dbReference type="EMBL" id="GEP67598.1"/>
    </source>
</evidence>
<reference evidence="5 6" key="1">
    <citation type="submission" date="2019-07" db="EMBL/GenBank/DDBJ databases">
        <title>Whole genome shotgun sequence of Cellulomonas soli NBRC 109434.</title>
        <authorList>
            <person name="Hosoyama A."/>
            <person name="Uohara A."/>
            <person name="Ohji S."/>
            <person name="Ichikawa N."/>
        </authorList>
    </citation>
    <scope>NUCLEOTIDE SEQUENCE [LARGE SCALE GENOMIC DNA]</scope>
    <source>
        <strain evidence="5 6">NBRC 109434</strain>
    </source>
</reference>
<accession>A0A512P8R8</accession>
<dbReference type="InterPro" id="IPR050555">
    <property type="entry name" value="Bact_Solute-Bind_Prot2"/>
</dbReference>
<proteinExistence type="predicted"/>
<dbReference type="Gene3D" id="3.40.50.2300">
    <property type="match status" value="2"/>
</dbReference>
<dbReference type="PROSITE" id="PS51257">
    <property type="entry name" value="PROKAR_LIPOPROTEIN"/>
    <property type="match status" value="1"/>
</dbReference>
<keyword evidence="6" id="KW-1185">Reference proteome</keyword>
<feature type="chain" id="PRO_5039257799" evidence="3">
    <location>
        <begin position="20"/>
        <end position="380"/>
    </location>
</feature>
<gene>
    <name evidence="5" type="ORF">CSO01_03130</name>
</gene>
<keyword evidence="2 3" id="KW-0732">Signal</keyword>
<name>A0A512P8R8_9CELL</name>
<comment type="subcellular location">
    <subcellularLocation>
        <location evidence="1">Cell envelope</location>
    </subcellularLocation>
</comment>